<feature type="domain" description="AAA+ ATPase" evidence="3">
    <location>
        <begin position="152"/>
        <end position="270"/>
    </location>
</feature>
<dbReference type="InterPro" id="IPR010448">
    <property type="entry name" value="Torsin"/>
</dbReference>
<comment type="similarity">
    <text evidence="1">Belongs to the ClpA/ClpB family. Torsin subfamily.</text>
</comment>
<dbReference type="SUPFAM" id="SSF52540">
    <property type="entry name" value="P-loop containing nucleoside triphosphate hydrolases"/>
    <property type="match status" value="1"/>
</dbReference>
<feature type="transmembrane region" description="Helical" evidence="2">
    <location>
        <begin position="92"/>
        <end position="115"/>
    </location>
</feature>
<dbReference type="EMBL" id="EF676471">
    <property type="protein sequence ID" value="ABR16372.1"/>
    <property type="molecule type" value="mRNA"/>
</dbReference>
<dbReference type="InterPro" id="IPR003593">
    <property type="entry name" value="AAA+_ATPase"/>
</dbReference>
<sequence>MNISTEPMDIDLSSSSMKSMEVSYCESEEPEEPIILSSTPRESENILQSFIKQEPMTEDLNSGTETENQPTGFQNVKKYHIIMQGKKQSSDYLLKLSVLLILSVSLAIYHVNIFYCSEELDIKVVKDTLDRKLYGQQRAIDLLIRSLDAKVRSKLLLLYGGTGVGKTYAASLIHGLASNVYHYTMPNFLESFPNDLLLGMYVCKSSILIVDDLTQYDTSIIKHVERVIEKSENLKKNITIILIYNSDVIEKGFTKSSDTAFFEFDLKDHFSHVRAYKEYIKFETLTDEHLRMCIETELNDSNVASINQIMKNFNVTLDGCKGVHSKIKFLNGV</sequence>
<keyword evidence="2" id="KW-0812">Transmembrane</keyword>
<dbReference type="AlphaFoldDB" id="B8LL42"/>
<dbReference type="InterPro" id="IPR027417">
    <property type="entry name" value="P-loop_NTPase"/>
</dbReference>
<evidence type="ECO:0000313" key="4">
    <source>
        <dbReference type="EMBL" id="ABR16372.1"/>
    </source>
</evidence>
<dbReference type="PANTHER" id="PTHR10760">
    <property type="entry name" value="TORSIN"/>
    <property type="match status" value="1"/>
</dbReference>
<dbReference type="CDD" id="cd00009">
    <property type="entry name" value="AAA"/>
    <property type="match status" value="1"/>
</dbReference>
<reference evidence="4" key="1">
    <citation type="submission" date="2007-06" db="EMBL/GenBank/DDBJ databases">
        <title>Full length cDNA sequences from Sitka Spruce (Picea sitchensis).</title>
        <authorList>
            <person name="Ralph S.G."/>
            <person name="Chun H.E."/>
            <person name="Liao N."/>
            <person name="Ali J."/>
            <person name="Reid K."/>
            <person name="Kolosova N."/>
            <person name="Cooper N."/>
            <person name="Cullis C."/>
            <person name="Jancsik S."/>
            <person name="Moore R."/>
            <person name="Mayo M."/>
            <person name="Wagner S."/>
            <person name="Holt R.A."/>
            <person name="Jones S.J.M."/>
            <person name="Marra M.A."/>
            <person name="Ritland C.E."/>
            <person name="Ritland K."/>
            <person name="Bohlmann J."/>
        </authorList>
    </citation>
    <scope>NUCLEOTIDE SEQUENCE</scope>
    <source>
        <tissue evidence="4">Green portion of the leader tissue</tissue>
    </source>
</reference>
<protein>
    <recommendedName>
        <fullName evidence="3">AAA+ ATPase domain-containing protein</fullName>
    </recommendedName>
</protein>
<keyword evidence="2" id="KW-1133">Transmembrane helix</keyword>
<evidence type="ECO:0000256" key="2">
    <source>
        <dbReference type="SAM" id="Phobius"/>
    </source>
</evidence>
<dbReference type="Gene3D" id="3.40.50.300">
    <property type="entry name" value="P-loop containing nucleotide triphosphate hydrolases"/>
    <property type="match status" value="1"/>
</dbReference>
<evidence type="ECO:0000256" key="1">
    <source>
        <dbReference type="ARBA" id="ARBA00006235"/>
    </source>
</evidence>
<keyword evidence="2" id="KW-0472">Membrane</keyword>
<dbReference type="PANTHER" id="PTHR10760:SF2">
    <property type="entry name" value="LD13476P-RELATED"/>
    <property type="match status" value="1"/>
</dbReference>
<dbReference type="GO" id="GO:0005737">
    <property type="term" value="C:cytoplasm"/>
    <property type="evidence" value="ECO:0007669"/>
    <property type="project" value="UniProtKB-ARBA"/>
</dbReference>
<dbReference type="GO" id="GO:0005524">
    <property type="term" value="F:ATP binding"/>
    <property type="evidence" value="ECO:0007669"/>
    <property type="project" value="InterPro"/>
</dbReference>
<evidence type="ECO:0000259" key="3">
    <source>
        <dbReference type="SMART" id="SM00382"/>
    </source>
</evidence>
<organism evidence="4">
    <name type="scientific">Picea sitchensis</name>
    <name type="common">Sitka spruce</name>
    <name type="synonym">Pinus sitchensis</name>
    <dbReference type="NCBI Taxonomy" id="3332"/>
    <lineage>
        <taxon>Eukaryota</taxon>
        <taxon>Viridiplantae</taxon>
        <taxon>Streptophyta</taxon>
        <taxon>Embryophyta</taxon>
        <taxon>Tracheophyta</taxon>
        <taxon>Spermatophyta</taxon>
        <taxon>Pinopsida</taxon>
        <taxon>Pinidae</taxon>
        <taxon>Conifers I</taxon>
        <taxon>Pinales</taxon>
        <taxon>Pinaceae</taxon>
        <taxon>Picea</taxon>
    </lineage>
</organism>
<dbReference type="SMART" id="SM00382">
    <property type="entry name" value="AAA"/>
    <property type="match status" value="1"/>
</dbReference>
<name>B8LL42_PICSI</name>
<accession>B8LL42</accession>
<dbReference type="GO" id="GO:0016887">
    <property type="term" value="F:ATP hydrolysis activity"/>
    <property type="evidence" value="ECO:0007669"/>
    <property type="project" value="InterPro"/>
</dbReference>
<proteinExistence type="evidence at transcript level"/>